<evidence type="ECO:0000313" key="2">
    <source>
        <dbReference type="Proteomes" id="UP000292958"/>
    </source>
</evidence>
<dbReference type="AlphaFoldDB" id="A0A4Q7Z1E5"/>
<keyword evidence="2" id="KW-1185">Reference proteome</keyword>
<name>A0A4Q7Z1E5_9BACT</name>
<proteinExistence type="predicted"/>
<sequence>MGTSVPRHGSVDGAGPMIDAAGKGLNVFKSLIPQPHGHRERASSMMAEHDDGLIRIKFLVCARGDIAHGHEDGSREVRGTKLPWFPNVQEDRWVRLLALLGKSLGGDLRRKHRFKEYRKRPGDRGGTPEKG</sequence>
<comment type="caution">
    <text evidence="1">The sequence shown here is derived from an EMBL/GenBank/DDBJ whole genome shotgun (WGS) entry which is preliminary data.</text>
</comment>
<accession>A0A4Q7Z1E5</accession>
<organism evidence="1 2">
    <name type="scientific">Edaphobacter modestus</name>
    <dbReference type="NCBI Taxonomy" id="388466"/>
    <lineage>
        <taxon>Bacteria</taxon>
        <taxon>Pseudomonadati</taxon>
        <taxon>Acidobacteriota</taxon>
        <taxon>Terriglobia</taxon>
        <taxon>Terriglobales</taxon>
        <taxon>Acidobacteriaceae</taxon>
        <taxon>Edaphobacter</taxon>
    </lineage>
</organism>
<gene>
    <name evidence="1" type="ORF">BDD14_4977</name>
</gene>
<reference evidence="1 2" key="1">
    <citation type="submission" date="2019-02" db="EMBL/GenBank/DDBJ databases">
        <title>Genomic Encyclopedia of Archaeal and Bacterial Type Strains, Phase II (KMG-II): from individual species to whole genera.</title>
        <authorList>
            <person name="Goeker M."/>
        </authorList>
    </citation>
    <scope>NUCLEOTIDE SEQUENCE [LARGE SCALE GENOMIC DNA]</scope>
    <source>
        <strain evidence="1 2">DSM 18101</strain>
    </source>
</reference>
<protein>
    <submittedName>
        <fullName evidence="1">Uncharacterized protein</fullName>
    </submittedName>
</protein>
<dbReference type="EMBL" id="SHKW01000001">
    <property type="protein sequence ID" value="RZU43319.1"/>
    <property type="molecule type" value="Genomic_DNA"/>
</dbReference>
<evidence type="ECO:0000313" key="1">
    <source>
        <dbReference type="EMBL" id="RZU43319.1"/>
    </source>
</evidence>
<dbReference type="Proteomes" id="UP000292958">
    <property type="component" value="Unassembled WGS sequence"/>
</dbReference>